<protein>
    <submittedName>
        <fullName evidence="4">Uncharacterized protein LOC104704743</fullName>
    </submittedName>
</protein>
<organism evidence="3 4">
    <name type="scientific">Camelina sativa</name>
    <name type="common">False flax</name>
    <name type="synonym">Myagrum sativum</name>
    <dbReference type="NCBI Taxonomy" id="90675"/>
    <lineage>
        <taxon>Eukaryota</taxon>
        <taxon>Viridiplantae</taxon>
        <taxon>Streptophyta</taxon>
        <taxon>Embryophyta</taxon>
        <taxon>Tracheophyta</taxon>
        <taxon>Spermatophyta</taxon>
        <taxon>Magnoliopsida</taxon>
        <taxon>eudicotyledons</taxon>
        <taxon>Gunneridae</taxon>
        <taxon>Pentapetalae</taxon>
        <taxon>rosids</taxon>
        <taxon>malvids</taxon>
        <taxon>Brassicales</taxon>
        <taxon>Brassicaceae</taxon>
        <taxon>Camelineae</taxon>
        <taxon>Camelina</taxon>
    </lineage>
</organism>
<dbReference type="GeneID" id="104704743"/>
<feature type="domain" description="RNase H type-1" evidence="1">
    <location>
        <begin position="256"/>
        <end position="323"/>
    </location>
</feature>
<sequence length="323" mass="36335">MLVSDLICPETKTWIVDKVRQILPVNEKDVMSIRPSKFGAGDQYNWLLTKSGEYIAKSGYQAASMESSKKISHSEGLEDFNWEKEVWNLACLPKIKFFLWELLKNALPTGANMCSRGINLTAVCPFCGQDETQLHLFFHCNFAKQMWSQAPVKHLLNIPGISNLRLGIEGSRKLICLPPMGLNDGAFGAWILWTIWTSRNKLIFEKKAISPSEALTQAISQTREWILNQTPKNLTLHTPIPQEGGEVDSNTFRCFTDAAWREDSQSAGFGWIFSGNPLIPERHEKANSHHIRSPLMAEAIAMLLAIQQASDLDYQKLLVASDS</sequence>
<evidence type="ECO:0000313" key="3">
    <source>
        <dbReference type="Proteomes" id="UP000694864"/>
    </source>
</evidence>
<reference evidence="3" key="1">
    <citation type="journal article" date="2014" name="Nat. Commun.">
        <title>The emerging biofuel crop Camelina sativa retains a highly undifferentiated hexaploid genome structure.</title>
        <authorList>
            <person name="Kagale S."/>
            <person name="Koh C."/>
            <person name="Nixon J."/>
            <person name="Bollina V."/>
            <person name="Clarke W.E."/>
            <person name="Tuteja R."/>
            <person name="Spillane C."/>
            <person name="Robinson S.J."/>
            <person name="Links M.G."/>
            <person name="Clarke C."/>
            <person name="Higgins E.E."/>
            <person name="Huebert T."/>
            <person name="Sharpe A.G."/>
            <person name="Parkin I.A."/>
        </authorList>
    </citation>
    <scope>NUCLEOTIDE SEQUENCE [LARGE SCALE GENOMIC DNA]</scope>
    <source>
        <strain evidence="3">cv. DH55</strain>
    </source>
</reference>
<dbReference type="InterPro" id="IPR002156">
    <property type="entry name" value="RNaseH_domain"/>
</dbReference>
<dbReference type="Proteomes" id="UP000694864">
    <property type="component" value="Chromosome 7"/>
</dbReference>
<accession>A0ABM0T0T3</accession>
<reference evidence="4" key="2">
    <citation type="submission" date="2025-08" db="UniProtKB">
        <authorList>
            <consortium name="RefSeq"/>
        </authorList>
    </citation>
    <scope>IDENTIFICATION</scope>
    <source>
        <tissue evidence="4">Leaf</tissue>
    </source>
</reference>
<evidence type="ECO:0000313" key="4">
    <source>
        <dbReference type="RefSeq" id="XP_010419080.1"/>
    </source>
</evidence>
<dbReference type="InterPro" id="IPR026960">
    <property type="entry name" value="RVT-Znf"/>
</dbReference>
<dbReference type="RefSeq" id="XP_010419080.1">
    <property type="nucleotide sequence ID" value="XM_010420778.1"/>
</dbReference>
<keyword evidence="3" id="KW-1185">Reference proteome</keyword>
<dbReference type="Pfam" id="PF13456">
    <property type="entry name" value="RVT_3"/>
    <property type="match status" value="1"/>
</dbReference>
<dbReference type="InterPro" id="IPR036397">
    <property type="entry name" value="RNaseH_sf"/>
</dbReference>
<gene>
    <name evidence="4" type="primary">LOC104704743</name>
</gene>
<dbReference type="Gene3D" id="3.30.420.10">
    <property type="entry name" value="Ribonuclease H-like superfamily/Ribonuclease H"/>
    <property type="match status" value="1"/>
</dbReference>
<dbReference type="PANTHER" id="PTHR34146">
    <property type="entry name" value="POLYNUCLEOTIDYL TRANSFERASE, RIBONUCLEASE H-LIKE SUPERFAMILY PROTEIN-RELATED"/>
    <property type="match status" value="1"/>
</dbReference>
<dbReference type="Pfam" id="PF13966">
    <property type="entry name" value="zf-RVT"/>
    <property type="match status" value="1"/>
</dbReference>
<evidence type="ECO:0000259" key="2">
    <source>
        <dbReference type="Pfam" id="PF13966"/>
    </source>
</evidence>
<dbReference type="CDD" id="cd06222">
    <property type="entry name" value="RNase_H_like"/>
    <property type="match status" value="1"/>
</dbReference>
<proteinExistence type="predicted"/>
<dbReference type="InterPro" id="IPR044730">
    <property type="entry name" value="RNase_H-like_dom_plant"/>
</dbReference>
<feature type="domain" description="Reverse transcriptase zinc-binding" evidence="2">
    <location>
        <begin position="70"/>
        <end position="147"/>
    </location>
</feature>
<name>A0ABM0T0T3_CAMSA</name>
<evidence type="ECO:0000259" key="1">
    <source>
        <dbReference type="Pfam" id="PF13456"/>
    </source>
</evidence>
<dbReference type="PANTHER" id="PTHR34146:SF3">
    <property type="entry name" value="POLYNUCLEOTIDYL TRANSFERASE, RIBONUCLEASE H-LIKE SUPERFAMILY PROTEIN"/>
    <property type="match status" value="1"/>
</dbReference>